<proteinExistence type="predicted"/>
<dbReference type="AlphaFoldDB" id="A0A0A9G4W6"/>
<evidence type="ECO:0000313" key="1">
    <source>
        <dbReference type="EMBL" id="JAE15688.1"/>
    </source>
</evidence>
<name>A0A0A9G4W6_ARUDO</name>
<accession>A0A0A9G4W6</accession>
<sequence length="37" mass="4236">MLMNLDYPNGTFALMNASCILHHILFCDCNCEPMFVI</sequence>
<reference evidence="1" key="2">
    <citation type="journal article" date="2015" name="Data Brief">
        <title>Shoot transcriptome of the giant reed, Arundo donax.</title>
        <authorList>
            <person name="Barrero R.A."/>
            <person name="Guerrero F.D."/>
            <person name="Moolhuijzen P."/>
            <person name="Goolsby J.A."/>
            <person name="Tidwell J."/>
            <person name="Bellgard S.E."/>
            <person name="Bellgard M.I."/>
        </authorList>
    </citation>
    <scope>NUCLEOTIDE SEQUENCE</scope>
    <source>
        <tissue evidence="1">Shoot tissue taken approximately 20 cm above the soil surface</tissue>
    </source>
</reference>
<dbReference type="EMBL" id="GBRH01182208">
    <property type="protein sequence ID" value="JAE15688.1"/>
    <property type="molecule type" value="Transcribed_RNA"/>
</dbReference>
<reference evidence="1" key="1">
    <citation type="submission" date="2014-09" db="EMBL/GenBank/DDBJ databases">
        <authorList>
            <person name="Magalhaes I.L.F."/>
            <person name="Oliveira U."/>
            <person name="Santos F.R."/>
            <person name="Vidigal T.H.D.A."/>
            <person name="Brescovit A.D."/>
            <person name="Santos A.J."/>
        </authorList>
    </citation>
    <scope>NUCLEOTIDE SEQUENCE</scope>
    <source>
        <tissue evidence="1">Shoot tissue taken approximately 20 cm above the soil surface</tissue>
    </source>
</reference>
<protein>
    <submittedName>
        <fullName evidence="1">Uncharacterized protein</fullName>
    </submittedName>
</protein>
<organism evidence="1">
    <name type="scientific">Arundo donax</name>
    <name type="common">Giant reed</name>
    <name type="synonym">Donax arundinaceus</name>
    <dbReference type="NCBI Taxonomy" id="35708"/>
    <lineage>
        <taxon>Eukaryota</taxon>
        <taxon>Viridiplantae</taxon>
        <taxon>Streptophyta</taxon>
        <taxon>Embryophyta</taxon>
        <taxon>Tracheophyta</taxon>
        <taxon>Spermatophyta</taxon>
        <taxon>Magnoliopsida</taxon>
        <taxon>Liliopsida</taxon>
        <taxon>Poales</taxon>
        <taxon>Poaceae</taxon>
        <taxon>PACMAD clade</taxon>
        <taxon>Arundinoideae</taxon>
        <taxon>Arundineae</taxon>
        <taxon>Arundo</taxon>
    </lineage>
</organism>